<feature type="domain" description="Solute-binding protein family 3/N-terminal" evidence="2">
    <location>
        <begin position="28"/>
        <end position="248"/>
    </location>
</feature>
<dbReference type="SUPFAM" id="SSF53850">
    <property type="entry name" value="Periplasmic binding protein-like II"/>
    <property type="match status" value="1"/>
</dbReference>
<dbReference type="Gene3D" id="3.40.190.10">
    <property type="entry name" value="Periplasmic binding protein-like II"/>
    <property type="match status" value="2"/>
</dbReference>
<keyword evidence="4" id="KW-1185">Reference proteome</keyword>
<name>A0ABY0P4H6_9HYPH</name>
<dbReference type="EMBL" id="FNBZ01000007">
    <property type="protein sequence ID" value="SDH26262.1"/>
    <property type="molecule type" value="Genomic_DNA"/>
</dbReference>
<accession>A0ABY0P4H6</accession>
<protein>
    <submittedName>
        <fullName evidence="3">Polar amino acid transport system substrate-binding protein</fullName>
    </submittedName>
</protein>
<evidence type="ECO:0000313" key="4">
    <source>
        <dbReference type="Proteomes" id="UP000199468"/>
    </source>
</evidence>
<dbReference type="SMART" id="SM00062">
    <property type="entry name" value="PBPb"/>
    <property type="match status" value="1"/>
</dbReference>
<dbReference type="Pfam" id="PF00497">
    <property type="entry name" value="SBP_bac_3"/>
    <property type="match status" value="1"/>
</dbReference>
<dbReference type="PANTHER" id="PTHR35936">
    <property type="entry name" value="MEMBRANE-BOUND LYTIC MUREIN TRANSGLYCOSYLASE F"/>
    <property type="match status" value="1"/>
</dbReference>
<proteinExistence type="predicted"/>
<dbReference type="RefSeq" id="WP_091860548.1">
    <property type="nucleotide sequence ID" value="NZ_FNBZ01000007.1"/>
</dbReference>
<keyword evidence="1" id="KW-0732">Signal</keyword>
<comment type="caution">
    <text evidence="3">The sequence shown here is derived from an EMBL/GenBank/DDBJ whole genome shotgun (WGS) entry which is preliminary data.</text>
</comment>
<reference evidence="3 4" key="1">
    <citation type="submission" date="2016-10" db="EMBL/GenBank/DDBJ databases">
        <authorList>
            <person name="Varghese N."/>
            <person name="Submissions S."/>
        </authorList>
    </citation>
    <scope>NUCLEOTIDE SEQUENCE [LARGE SCALE GENOMIC DNA]</scope>
    <source>
        <strain evidence="3 4">DSM 26672</strain>
    </source>
</reference>
<dbReference type="InterPro" id="IPR001638">
    <property type="entry name" value="Solute-binding_3/MltF_N"/>
</dbReference>
<evidence type="ECO:0000313" key="3">
    <source>
        <dbReference type="EMBL" id="SDH26262.1"/>
    </source>
</evidence>
<dbReference type="Proteomes" id="UP000199468">
    <property type="component" value="Unassembled WGS sequence"/>
</dbReference>
<gene>
    <name evidence="3" type="ORF">SAMN05421844_107309</name>
</gene>
<dbReference type="PANTHER" id="PTHR35936:SF17">
    <property type="entry name" value="ARGININE-BINDING EXTRACELLULAR PROTEIN ARTP"/>
    <property type="match status" value="1"/>
</dbReference>
<evidence type="ECO:0000259" key="2">
    <source>
        <dbReference type="SMART" id="SM00062"/>
    </source>
</evidence>
<sequence>MTEEAKRIGAIIGAPPEAVRQALSRHGVLRAGINLSNFLLVSSRTADGGPAGVSPDMAAILAECLGLPLQYVTYPSPGPLADAAESDAWDVALVGAEPQRAAVIDFTPAYTEIEATYLVPAGSPLQSVAEVDRKGRRIAVAARTAYGLWLERNIREAELVTGEGFDGAYQHFVDRKLDALAGLRPKLIEDEKTLPGSRMLPGRFMAVQQALGTPKASGIALDYLRSFIIAAIESGVVGRLIAKHGVTGLSVAEPPPGS</sequence>
<evidence type="ECO:0000256" key="1">
    <source>
        <dbReference type="ARBA" id="ARBA00022729"/>
    </source>
</evidence>
<organism evidence="3 4">
    <name type="scientific">Bosea robiniae</name>
    <dbReference type="NCBI Taxonomy" id="1036780"/>
    <lineage>
        <taxon>Bacteria</taxon>
        <taxon>Pseudomonadati</taxon>
        <taxon>Pseudomonadota</taxon>
        <taxon>Alphaproteobacteria</taxon>
        <taxon>Hyphomicrobiales</taxon>
        <taxon>Boseaceae</taxon>
        <taxon>Bosea</taxon>
    </lineage>
</organism>